<evidence type="ECO:0000256" key="2">
    <source>
        <dbReference type="RuleBase" id="RU003616"/>
    </source>
</evidence>
<dbReference type="GO" id="GO:0005634">
    <property type="term" value="C:nucleus"/>
    <property type="evidence" value="ECO:0007669"/>
    <property type="project" value="TreeGrafter"/>
</dbReference>
<dbReference type="PROSITE" id="PS01031">
    <property type="entry name" value="SHSP"/>
    <property type="match status" value="1"/>
</dbReference>
<evidence type="ECO:0000259" key="4">
    <source>
        <dbReference type="PROSITE" id="PS01031"/>
    </source>
</evidence>
<gene>
    <name evidence="5" type="ORF">BpHYR1_034952</name>
</gene>
<evidence type="ECO:0000313" key="5">
    <source>
        <dbReference type="EMBL" id="RNA00745.1"/>
    </source>
</evidence>
<dbReference type="STRING" id="10195.A0A3M7PPS7"/>
<comment type="similarity">
    <text evidence="1 2">Belongs to the small heat shock protein (HSP20) family.</text>
</comment>
<dbReference type="InterPro" id="IPR001436">
    <property type="entry name" value="Alpha-crystallin/sHSP_animal"/>
</dbReference>
<reference evidence="5 6" key="1">
    <citation type="journal article" date="2018" name="Sci. Rep.">
        <title>Genomic signatures of local adaptation to the degree of environmental predictability in rotifers.</title>
        <authorList>
            <person name="Franch-Gras L."/>
            <person name="Hahn C."/>
            <person name="Garcia-Roger E.M."/>
            <person name="Carmona M.J."/>
            <person name="Serra M."/>
            <person name="Gomez A."/>
        </authorList>
    </citation>
    <scope>NUCLEOTIDE SEQUENCE [LARGE SCALE GENOMIC DNA]</scope>
    <source>
        <strain evidence="5">HYR1</strain>
    </source>
</reference>
<dbReference type="EMBL" id="REGN01009618">
    <property type="protein sequence ID" value="RNA00745.1"/>
    <property type="molecule type" value="Genomic_DNA"/>
</dbReference>
<evidence type="ECO:0000256" key="3">
    <source>
        <dbReference type="SAM" id="MobiDB-lite"/>
    </source>
</evidence>
<dbReference type="SUPFAM" id="SSF49764">
    <property type="entry name" value="HSP20-like chaperones"/>
    <property type="match status" value="1"/>
</dbReference>
<keyword evidence="6" id="KW-1185">Reference proteome</keyword>
<dbReference type="GO" id="GO:0042026">
    <property type="term" value="P:protein refolding"/>
    <property type="evidence" value="ECO:0007669"/>
    <property type="project" value="TreeGrafter"/>
</dbReference>
<dbReference type="AlphaFoldDB" id="A0A3M7PPS7"/>
<feature type="domain" description="SHSP" evidence="4">
    <location>
        <begin position="88"/>
        <end position="197"/>
    </location>
</feature>
<dbReference type="PANTHER" id="PTHR45640:SF26">
    <property type="entry name" value="RE23625P"/>
    <property type="match status" value="1"/>
</dbReference>
<proteinExistence type="inferred from homology"/>
<accession>A0A3M7PPS7</accession>
<dbReference type="GO" id="GO:0051082">
    <property type="term" value="F:unfolded protein binding"/>
    <property type="evidence" value="ECO:0007669"/>
    <property type="project" value="TreeGrafter"/>
</dbReference>
<feature type="region of interest" description="Disordered" evidence="3">
    <location>
        <begin position="198"/>
        <end position="227"/>
    </location>
</feature>
<dbReference type="Proteomes" id="UP000276133">
    <property type="component" value="Unassembled WGS sequence"/>
</dbReference>
<dbReference type="PANTHER" id="PTHR45640">
    <property type="entry name" value="HEAT SHOCK PROTEIN HSP-12.2-RELATED"/>
    <property type="match status" value="1"/>
</dbReference>
<protein>
    <submittedName>
        <fullName evidence="5">Body wall muscle HR-29</fullName>
    </submittedName>
</protein>
<dbReference type="GO" id="GO:0009408">
    <property type="term" value="P:response to heat"/>
    <property type="evidence" value="ECO:0007669"/>
    <property type="project" value="TreeGrafter"/>
</dbReference>
<sequence>MRNLSLLKNTKLIKASNFQCLGPHVFRKFSISTSTNRMFFGHHDPFEDRFFGLASNLMRNLEREFDNTKRQFEKTMNLLPPNYLPSLIRPKALESNIVRMDNEGNRSLQIEYDLSDFEPEEVKIKTHGHTLKIKAKKEQKSDKEYSLKEFAQSFTLPKELKLEDLKSRWSDDGILIIEAPLPKMVESKKKERVIPIEHGEEKNITEGAEAAGKKASEYAGTETNLKS</sequence>
<dbReference type="InterPro" id="IPR008978">
    <property type="entry name" value="HSP20-like_chaperone"/>
</dbReference>
<evidence type="ECO:0000313" key="6">
    <source>
        <dbReference type="Proteomes" id="UP000276133"/>
    </source>
</evidence>
<dbReference type="Gene3D" id="2.60.40.790">
    <property type="match status" value="1"/>
</dbReference>
<dbReference type="PRINTS" id="PR00299">
    <property type="entry name" value="ACRYSTALLIN"/>
</dbReference>
<name>A0A3M7PPS7_BRAPC</name>
<dbReference type="OrthoDB" id="10060792at2759"/>
<dbReference type="Pfam" id="PF00011">
    <property type="entry name" value="HSP20"/>
    <property type="match status" value="1"/>
</dbReference>
<evidence type="ECO:0000256" key="1">
    <source>
        <dbReference type="PROSITE-ProRule" id="PRU00285"/>
    </source>
</evidence>
<organism evidence="5 6">
    <name type="scientific">Brachionus plicatilis</name>
    <name type="common">Marine rotifer</name>
    <name type="synonym">Brachionus muelleri</name>
    <dbReference type="NCBI Taxonomy" id="10195"/>
    <lineage>
        <taxon>Eukaryota</taxon>
        <taxon>Metazoa</taxon>
        <taxon>Spiralia</taxon>
        <taxon>Gnathifera</taxon>
        <taxon>Rotifera</taxon>
        <taxon>Eurotatoria</taxon>
        <taxon>Monogononta</taxon>
        <taxon>Pseudotrocha</taxon>
        <taxon>Ploima</taxon>
        <taxon>Brachionidae</taxon>
        <taxon>Brachionus</taxon>
    </lineage>
</organism>
<dbReference type="GO" id="GO:0005737">
    <property type="term" value="C:cytoplasm"/>
    <property type="evidence" value="ECO:0007669"/>
    <property type="project" value="TreeGrafter"/>
</dbReference>
<comment type="caution">
    <text evidence="5">The sequence shown here is derived from an EMBL/GenBank/DDBJ whole genome shotgun (WGS) entry which is preliminary data.</text>
</comment>
<dbReference type="CDD" id="cd06526">
    <property type="entry name" value="metazoan_ACD"/>
    <property type="match status" value="1"/>
</dbReference>
<dbReference type="InterPro" id="IPR002068">
    <property type="entry name" value="A-crystallin/Hsp20_dom"/>
</dbReference>